<accession>A0ABS3U7G3</accession>
<keyword evidence="3" id="KW-1185">Reference proteome</keyword>
<protein>
    <recommendedName>
        <fullName evidence="4">PH domain-containing protein</fullName>
    </recommendedName>
</protein>
<dbReference type="Proteomes" id="UP000681341">
    <property type="component" value="Unassembled WGS sequence"/>
</dbReference>
<keyword evidence="1" id="KW-1133">Transmembrane helix</keyword>
<name>A0ABS3U7G3_9ACTN</name>
<evidence type="ECO:0000256" key="1">
    <source>
        <dbReference type="SAM" id="Phobius"/>
    </source>
</evidence>
<gene>
    <name evidence="2" type="ORF">J5V16_15365</name>
</gene>
<proteinExistence type="predicted"/>
<feature type="transmembrane region" description="Helical" evidence="1">
    <location>
        <begin position="26"/>
        <end position="46"/>
    </location>
</feature>
<feature type="transmembrane region" description="Helical" evidence="1">
    <location>
        <begin position="58"/>
        <end position="79"/>
    </location>
</feature>
<evidence type="ECO:0008006" key="4">
    <source>
        <dbReference type="Google" id="ProtNLM"/>
    </source>
</evidence>
<organism evidence="2 3">
    <name type="scientific">Glycomyces niveus</name>
    <dbReference type="NCBI Taxonomy" id="2820287"/>
    <lineage>
        <taxon>Bacteria</taxon>
        <taxon>Bacillati</taxon>
        <taxon>Actinomycetota</taxon>
        <taxon>Actinomycetes</taxon>
        <taxon>Glycomycetales</taxon>
        <taxon>Glycomycetaceae</taxon>
        <taxon>Glycomyces</taxon>
    </lineage>
</organism>
<comment type="caution">
    <text evidence="2">The sequence shown here is derived from an EMBL/GenBank/DDBJ whole genome shotgun (WGS) entry which is preliminary data.</text>
</comment>
<evidence type="ECO:0000313" key="3">
    <source>
        <dbReference type="Proteomes" id="UP000681341"/>
    </source>
</evidence>
<dbReference type="EMBL" id="JAGFNP010000008">
    <property type="protein sequence ID" value="MBO3734206.1"/>
    <property type="molecule type" value="Genomic_DNA"/>
</dbReference>
<evidence type="ECO:0000313" key="2">
    <source>
        <dbReference type="EMBL" id="MBO3734206.1"/>
    </source>
</evidence>
<keyword evidence="1" id="KW-0472">Membrane</keyword>
<reference evidence="2 3" key="1">
    <citation type="submission" date="2021-03" db="EMBL/GenBank/DDBJ databases">
        <title>Glycomyces sp. nov., a novel actinomycete isolated from soil.</title>
        <authorList>
            <person name="Yang X."/>
            <person name="Xu X."/>
        </authorList>
    </citation>
    <scope>NUCLEOTIDE SEQUENCE [LARGE SCALE GENOMIC DNA]</scope>
    <source>
        <strain evidence="2 3">NEAU-S30</strain>
    </source>
</reference>
<sequence>MYPAPTAGPSPDATPVPIGRRIAFTWMLLGAVSVALAALGTFLAAHEALGANQVNVPFASFARGALLLLLCGTLAFICLRTARNRRGTAIITDFAGLWLTDGAARAVIPWNDVAAIGLHEYVQTAQGLSTSSWSLELRLHDPLDRDGDPLLERMVLPADPPRYMIRLPRGTHIAAMAAVKARVPEPWLEAPDADS</sequence>
<keyword evidence="1" id="KW-0812">Transmembrane</keyword>
<dbReference type="RefSeq" id="WP_208497300.1">
    <property type="nucleotide sequence ID" value="NZ_JAGFNP010000008.1"/>
</dbReference>